<gene>
    <name evidence="2" type="ORF">J4573_25160</name>
</gene>
<evidence type="ECO:0000259" key="1">
    <source>
        <dbReference type="Pfam" id="PF13228"/>
    </source>
</evidence>
<organism evidence="2 3">
    <name type="scientific">Actinomadura barringtoniae</name>
    <dbReference type="NCBI Taxonomy" id="1427535"/>
    <lineage>
        <taxon>Bacteria</taxon>
        <taxon>Bacillati</taxon>
        <taxon>Actinomycetota</taxon>
        <taxon>Actinomycetes</taxon>
        <taxon>Streptosporangiales</taxon>
        <taxon>Thermomonosporaceae</taxon>
        <taxon>Actinomadura</taxon>
    </lineage>
</organism>
<dbReference type="Proteomes" id="UP000669179">
    <property type="component" value="Unassembled WGS sequence"/>
</dbReference>
<keyword evidence="3" id="KW-1185">Reference proteome</keyword>
<evidence type="ECO:0000313" key="2">
    <source>
        <dbReference type="EMBL" id="MBO2450416.1"/>
    </source>
</evidence>
<dbReference type="Pfam" id="PF13228">
    <property type="entry name" value="DUF4037"/>
    <property type="match status" value="1"/>
</dbReference>
<evidence type="ECO:0000313" key="3">
    <source>
        <dbReference type="Proteomes" id="UP000669179"/>
    </source>
</evidence>
<dbReference type="InterPro" id="IPR025117">
    <property type="entry name" value="DUF4037"/>
</dbReference>
<dbReference type="RefSeq" id="WP_208258289.1">
    <property type="nucleotide sequence ID" value="NZ_JAGEOJ010000010.1"/>
</dbReference>
<dbReference type="AlphaFoldDB" id="A0A939PD37"/>
<protein>
    <submittedName>
        <fullName evidence="2">DUF4037 domain-containing protein</fullName>
    </submittedName>
</protein>
<proteinExistence type="predicted"/>
<dbReference type="EMBL" id="JAGEOJ010000010">
    <property type="protein sequence ID" value="MBO2450416.1"/>
    <property type="molecule type" value="Genomic_DNA"/>
</dbReference>
<reference evidence="2" key="1">
    <citation type="submission" date="2021-03" db="EMBL/GenBank/DDBJ databases">
        <authorList>
            <person name="Kanchanasin P."/>
            <person name="Saeng-In P."/>
            <person name="Phongsopitanun W."/>
            <person name="Yuki M."/>
            <person name="Kudo T."/>
            <person name="Ohkuma M."/>
            <person name="Tanasupawat S."/>
        </authorList>
    </citation>
    <scope>NUCLEOTIDE SEQUENCE</scope>
    <source>
        <strain evidence="2">GKU 128</strain>
    </source>
</reference>
<sequence length="333" mass="36884">MNHQGAGLSRAFHADVVAPLLKGIRYAAARLGSGSDVLGLDDALSRDHDWGCRLTVLTDDPDAVPEILRRLEGLPDGYEDHPVRFPVTWDDAMTHNVEVATVGAFAESRLGVDPTDGLSTADWLVLTGQSILEVTAGPVFADQTKTLAPLRGQLAWYPADLERYVVACAWQRIAEYMPMVGRTAERGDELGSRLLSARLADDIVHLAFVLCRRWPPYPKWRGTVFAQLPVSLPVETVMSAPTWQEREAALAEAAEELLNLQRERLPAPDKATIPFFNRPYRTTTNEIPEMLLADIEDPHIRSLPLIGSVEQWADNVKALTDATRRASLRIMYG</sequence>
<name>A0A939PD37_9ACTN</name>
<comment type="caution">
    <text evidence="2">The sequence shown here is derived from an EMBL/GenBank/DDBJ whole genome shotgun (WGS) entry which is preliminary data.</text>
</comment>
<feature type="domain" description="DUF4037" evidence="1">
    <location>
        <begin position="123"/>
        <end position="220"/>
    </location>
</feature>
<accession>A0A939PD37</accession>